<accession>A0A3N4JJG1</accession>
<evidence type="ECO:0000313" key="5">
    <source>
        <dbReference type="Proteomes" id="UP000276215"/>
    </source>
</evidence>
<evidence type="ECO:0000256" key="2">
    <source>
        <dbReference type="ARBA" id="ARBA00022643"/>
    </source>
</evidence>
<name>A0A3N4JJG1_9PEZI</name>
<dbReference type="CDD" id="cd04730">
    <property type="entry name" value="NPD_like"/>
    <property type="match status" value="1"/>
</dbReference>
<sequence>MSSQPTPLTQTFPWTKTPLIVSAPMRTVSGIALAVAVSKAGGIGFYGPGYDVSSVPAALQAAREAFALSDPAETLPIGVGFLLWKCPLEPVLEALKTYRPAAVWLFAPKDDTQMEGWVRAIRSSAPDVSIWVQVGSCVEAAVVVRLDINVLVLQGGDAGGHGIAGPRGSLLQLLPEVLDLLGGRSGKAPVVLAAGGIVDGRGVSAALMLGAHGAVMGTRFIASEESEVHDGFRENVVRASDGGSGTVRTRLYDELRGTGDWPEQYDGRAIVNETFQDHLNGLPKSVNKELYDTAAEAGQWNRLTMFAGTGVGLVNEVLPAGMIVEEVRSEAVAIIARLGRVYAS</sequence>
<dbReference type="InterPro" id="IPR013785">
    <property type="entry name" value="Aldolase_TIM"/>
</dbReference>
<dbReference type="GO" id="GO:0018580">
    <property type="term" value="F:nitronate monooxygenase activity"/>
    <property type="evidence" value="ECO:0007669"/>
    <property type="project" value="InterPro"/>
</dbReference>
<dbReference type="STRING" id="1336337.A0A3N4JJG1"/>
<dbReference type="EMBL" id="ML120444">
    <property type="protein sequence ID" value="RPA94004.1"/>
    <property type="molecule type" value="Genomic_DNA"/>
</dbReference>
<keyword evidence="1" id="KW-0285">Flavoprotein</keyword>
<keyword evidence="2" id="KW-0288">FMN</keyword>
<dbReference type="InterPro" id="IPR004136">
    <property type="entry name" value="NMO"/>
</dbReference>
<dbReference type="OrthoDB" id="2349068at2759"/>
<keyword evidence="3" id="KW-0560">Oxidoreductase</keyword>
<evidence type="ECO:0000256" key="3">
    <source>
        <dbReference type="ARBA" id="ARBA00023002"/>
    </source>
</evidence>
<proteinExistence type="predicted"/>
<gene>
    <name evidence="4" type="ORF">L873DRAFT_1830499</name>
</gene>
<evidence type="ECO:0000256" key="1">
    <source>
        <dbReference type="ARBA" id="ARBA00022630"/>
    </source>
</evidence>
<keyword evidence="5" id="KW-1185">Reference proteome</keyword>
<dbReference type="Proteomes" id="UP000276215">
    <property type="component" value="Unassembled WGS sequence"/>
</dbReference>
<dbReference type="Pfam" id="PF03060">
    <property type="entry name" value="NMO"/>
    <property type="match status" value="1"/>
</dbReference>
<dbReference type="PANTHER" id="PTHR32332:SF34">
    <property type="entry name" value="2-NITROPROPANE DIOXYGENASE FAMILY, PUTATIVE-RELATED"/>
    <property type="match status" value="1"/>
</dbReference>
<reference evidence="4 5" key="1">
    <citation type="journal article" date="2018" name="Nat. Ecol. Evol.">
        <title>Pezizomycetes genomes reveal the molecular basis of ectomycorrhizal truffle lifestyle.</title>
        <authorList>
            <person name="Murat C."/>
            <person name="Payen T."/>
            <person name="Noel B."/>
            <person name="Kuo A."/>
            <person name="Morin E."/>
            <person name="Chen J."/>
            <person name="Kohler A."/>
            <person name="Krizsan K."/>
            <person name="Balestrini R."/>
            <person name="Da Silva C."/>
            <person name="Montanini B."/>
            <person name="Hainaut M."/>
            <person name="Levati E."/>
            <person name="Barry K.W."/>
            <person name="Belfiori B."/>
            <person name="Cichocki N."/>
            <person name="Clum A."/>
            <person name="Dockter R.B."/>
            <person name="Fauchery L."/>
            <person name="Guy J."/>
            <person name="Iotti M."/>
            <person name="Le Tacon F."/>
            <person name="Lindquist E.A."/>
            <person name="Lipzen A."/>
            <person name="Malagnac F."/>
            <person name="Mello A."/>
            <person name="Molinier V."/>
            <person name="Miyauchi S."/>
            <person name="Poulain J."/>
            <person name="Riccioni C."/>
            <person name="Rubini A."/>
            <person name="Sitrit Y."/>
            <person name="Splivallo R."/>
            <person name="Traeger S."/>
            <person name="Wang M."/>
            <person name="Zifcakova L."/>
            <person name="Wipf D."/>
            <person name="Zambonelli A."/>
            <person name="Paolocci F."/>
            <person name="Nowrousian M."/>
            <person name="Ottonello S."/>
            <person name="Baldrian P."/>
            <person name="Spatafora J.W."/>
            <person name="Henrissat B."/>
            <person name="Nagy L.G."/>
            <person name="Aury J.M."/>
            <person name="Wincker P."/>
            <person name="Grigoriev I.V."/>
            <person name="Bonfante P."/>
            <person name="Martin F.M."/>
        </authorList>
    </citation>
    <scope>NUCLEOTIDE SEQUENCE [LARGE SCALE GENOMIC DNA]</scope>
    <source>
        <strain evidence="4 5">120613-1</strain>
    </source>
</reference>
<dbReference type="PANTHER" id="PTHR32332">
    <property type="entry name" value="2-NITROPROPANE DIOXYGENASE"/>
    <property type="match status" value="1"/>
</dbReference>
<evidence type="ECO:0000313" key="4">
    <source>
        <dbReference type="EMBL" id="RPA94004.1"/>
    </source>
</evidence>
<dbReference type="Gene3D" id="3.20.20.70">
    <property type="entry name" value="Aldolase class I"/>
    <property type="match status" value="1"/>
</dbReference>
<dbReference type="AlphaFoldDB" id="A0A3N4JJG1"/>
<organism evidence="4 5">
    <name type="scientific">Choiromyces venosus 120613-1</name>
    <dbReference type="NCBI Taxonomy" id="1336337"/>
    <lineage>
        <taxon>Eukaryota</taxon>
        <taxon>Fungi</taxon>
        <taxon>Dikarya</taxon>
        <taxon>Ascomycota</taxon>
        <taxon>Pezizomycotina</taxon>
        <taxon>Pezizomycetes</taxon>
        <taxon>Pezizales</taxon>
        <taxon>Tuberaceae</taxon>
        <taxon>Choiromyces</taxon>
    </lineage>
</organism>
<dbReference type="SUPFAM" id="SSF51412">
    <property type="entry name" value="Inosine monophosphate dehydrogenase (IMPDH)"/>
    <property type="match status" value="1"/>
</dbReference>
<protein>
    <submittedName>
        <fullName evidence="4">Inosine monophosphate dehydrogenase</fullName>
    </submittedName>
</protein>